<evidence type="ECO:0000313" key="1">
    <source>
        <dbReference type="EMBL" id="MCD7457881.1"/>
    </source>
</evidence>
<sequence length="51" mass="5770">MAPKREKPHPVSFLFRLLGRHMGGILGRKKEVCQKGDHQIAHTLACSFDVK</sequence>
<gene>
    <name evidence="1" type="ORF">HAX54_036494</name>
</gene>
<reference evidence="1 2" key="1">
    <citation type="journal article" date="2021" name="BMC Genomics">
        <title>Datura genome reveals duplications of psychoactive alkaloid biosynthetic genes and high mutation rate following tissue culture.</title>
        <authorList>
            <person name="Rajewski A."/>
            <person name="Carter-House D."/>
            <person name="Stajich J."/>
            <person name="Litt A."/>
        </authorList>
    </citation>
    <scope>NUCLEOTIDE SEQUENCE [LARGE SCALE GENOMIC DNA]</scope>
    <source>
        <strain evidence="1">AR-01</strain>
    </source>
</reference>
<name>A0ABS8SGC3_DATST</name>
<feature type="non-terminal residue" evidence="1">
    <location>
        <position position="51"/>
    </location>
</feature>
<keyword evidence="2" id="KW-1185">Reference proteome</keyword>
<accession>A0ABS8SGC3</accession>
<organism evidence="1 2">
    <name type="scientific">Datura stramonium</name>
    <name type="common">Jimsonweed</name>
    <name type="synonym">Common thornapple</name>
    <dbReference type="NCBI Taxonomy" id="4076"/>
    <lineage>
        <taxon>Eukaryota</taxon>
        <taxon>Viridiplantae</taxon>
        <taxon>Streptophyta</taxon>
        <taxon>Embryophyta</taxon>
        <taxon>Tracheophyta</taxon>
        <taxon>Spermatophyta</taxon>
        <taxon>Magnoliopsida</taxon>
        <taxon>eudicotyledons</taxon>
        <taxon>Gunneridae</taxon>
        <taxon>Pentapetalae</taxon>
        <taxon>asterids</taxon>
        <taxon>lamiids</taxon>
        <taxon>Solanales</taxon>
        <taxon>Solanaceae</taxon>
        <taxon>Solanoideae</taxon>
        <taxon>Datureae</taxon>
        <taxon>Datura</taxon>
    </lineage>
</organism>
<evidence type="ECO:0000313" key="2">
    <source>
        <dbReference type="Proteomes" id="UP000823775"/>
    </source>
</evidence>
<dbReference type="Proteomes" id="UP000823775">
    <property type="component" value="Unassembled WGS sequence"/>
</dbReference>
<comment type="caution">
    <text evidence="1">The sequence shown here is derived from an EMBL/GenBank/DDBJ whole genome shotgun (WGS) entry which is preliminary data.</text>
</comment>
<protein>
    <submittedName>
        <fullName evidence="1">Uncharacterized protein</fullName>
    </submittedName>
</protein>
<dbReference type="EMBL" id="JACEIK010000484">
    <property type="protein sequence ID" value="MCD7457881.1"/>
    <property type="molecule type" value="Genomic_DNA"/>
</dbReference>
<proteinExistence type="predicted"/>